<dbReference type="AlphaFoldDB" id="H0QJF2"/>
<dbReference type="EMBL" id="BAEG01000030">
    <property type="protein sequence ID" value="GAB12953.1"/>
    <property type="molecule type" value="Genomic_DNA"/>
</dbReference>
<name>H0QJF2_ARTG1</name>
<accession>H0QJF2</accession>
<dbReference type="Proteomes" id="UP000003828">
    <property type="component" value="Unassembled WGS sequence"/>
</dbReference>
<dbReference type="STRING" id="1077972.ARGLB_030_00150"/>
<proteinExistence type="predicted"/>
<comment type="caution">
    <text evidence="2">The sequence shown here is derived from an EMBL/GenBank/DDBJ whole genome shotgun (WGS) entry which is preliminary data.</text>
</comment>
<evidence type="ECO:0000313" key="2">
    <source>
        <dbReference type="EMBL" id="GAB12953.1"/>
    </source>
</evidence>
<protein>
    <submittedName>
        <fullName evidence="2">Uncharacterized protein</fullName>
    </submittedName>
</protein>
<keyword evidence="3" id="KW-1185">Reference proteome</keyword>
<evidence type="ECO:0000256" key="1">
    <source>
        <dbReference type="SAM" id="MobiDB-lite"/>
    </source>
</evidence>
<reference evidence="2 3" key="1">
    <citation type="submission" date="2011-12" db="EMBL/GenBank/DDBJ databases">
        <title>Whole genome shotgun sequence of Arthrobacter globiformis NBRC 12137.</title>
        <authorList>
            <person name="Miyazawa S."/>
            <person name="Hosoyama A."/>
            <person name="Tsuchikane K."/>
            <person name="Katsumata H."/>
            <person name="Yamazaki S."/>
            <person name="Fujita N."/>
        </authorList>
    </citation>
    <scope>NUCLEOTIDE SEQUENCE [LARGE SCALE GENOMIC DNA]</scope>
    <source>
        <strain evidence="2 3">NBRC 12137</strain>
    </source>
</reference>
<evidence type="ECO:0000313" key="3">
    <source>
        <dbReference type="Proteomes" id="UP000003828"/>
    </source>
</evidence>
<organism evidence="2 3">
    <name type="scientific">Arthrobacter globiformis (strain ATCC 8010 / DSM 20124 / JCM 1332 / NBRC 12137 / NCIMB 8907 / NRRL B-2979 / 168)</name>
    <dbReference type="NCBI Taxonomy" id="1077972"/>
    <lineage>
        <taxon>Bacteria</taxon>
        <taxon>Bacillati</taxon>
        <taxon>Actinomycetota</taxon>
        <taxon>Actinomycetes</taxon>
        <taxon>Micrococcales</taxon>
        <taxon>Micrococcaceae</taxon>
        <taxon>Arthrobacter</taxon>
    </lineage>
</organism>
<feature type="region of interest" description="Disordered" evidence="1">
    <location>
        <begin position="43"/>
        <end position="62"/>
    </location>
</feature>
<sequence>MQTLARVNRTFRAKEDGLLANRRVKAIVPAEFPLDFSADRRQSFRQQEGGVRPLLKASGGYR</sequence>
<gene>
    <name evidence="2" type="ORF">ARGLB_030_00150</name>
</gene>